<dbReference type="PROSITE" id="PS50042">
    <property type="entry name" value="CNMP_BINDING_3"/>
    <property type="match status" value="1"/>
</dbReference>
<dbReference type="Pfam" id="PF00027">
    <property type="entry name" value="cNMP_binding"/>
    <property type="match status" value="1"/>
</dbReference>
<keyword evidence="2" id="KW-0813">Transport</keyword>
<evidence type="ECO:0000256" key="7">
    <source>
        <dbReference type="ARBA" id="ARBA00023286"/>
    </source>
</evidence>
<evidence type="ECO:0000256" key="1">
    <source>
        <dbReference type="ARBA" id="ARBA00004141"/>
    </source>
</evidence>
<keyword evidence="7" id="KW-1071">Ligand-gated ion channel</keyword>
<organism evidence="12 13">
    <name type="scientific">Polarella glacialis</name>
    <name type="common">Dinoflagellate</name>
    <dbReference type="NCBI Taxonomy" id="89957"/>
    <lineage>
        <taxon>Eukaryota</taxon>
        <taxon>Sar</taxon>
        <taxon>Alveolata</taxon>
        <taxon>Dinophyceae</taxon>
        <taxon>Suessiales</taxon>
        <taxon>Suessiaceae</taxon>
        <taxon>Polarella</taxon>
    </lineage>
</organism>
<accession>A0A813KFR5</accession>
<keyword evidence="8" id="KW-0407">Ion channel</keyword>
<dbReference type="PRINTS" id="PR00103">
    <property type="entry name" value="CAMPKINASE"/>
</dbReference>
<feature type="domain" description="Cyclic nucleotide-binding" evidence="10">
    <location>
        <begin position="170"/>
        <end position="276"/>
    </location>
</feature>
<dbReference type="PROSITE" id="PS00888">
    <property type="entry name" value="CNMP_BINDING_1"/>
    <property type="match status" value="1"/>
</dbReference>
<evidence type="ECO:0000256" key="2">
    <source>
        <dbReference type="ARBA" id="ARBA00022448"/>
    </source>
</evidence>
<evidence type="ECO:0000259" key="10">
    <source>
        <dbReference type="PROSITE" id="PS50042"/>
    </source>
</evidence>
<evidence type="ECO:0000256" key="9">
    <source>
        <dbReference type="SAM" id="Phobius"/>
    </source>
</evidence>
<name>A0A813KFR5_POLGL</name>
<keyword evidence="5" id="KW-0406">Ion transport</keyword>
<comment type="caution">
    <text evidence="12">The sequence shown here is derived from an EMBL/GenBank/DDBJ whole genome shotgun (WGS) entry which is preliminary data.</text>
</comment>
<evidence type="ECO:0000313" key="14">
    <source>
        <dbReference type="Proteomes" id="UP000654075"/>
    </source>
</evidence>
<evidence type="ECO:0000313" key="13">
    <source>
        <dbReference type="Proteomes" id="UP000626109"/>
    </source>
</evidence>
<dbReference type="GO" id="GO:0044877">
    <property type="term" value="F:protein-containing complex binding"/>
    <property type="evidence" value="ECO:0007669"/>
    <property type="project" value="TreeGrafter"/>
</dbReference>
<dbReference type="SMART" id="SM00100">
    <property type="entry name" value="cNMP"/>
    <property type="match status" value="1"/>
</dbReference>
<dbReference type="Gene3D" id="2.60.120.10">
    <property type="entry name" value="Jelly Rolls"/>
    <property type="match status" value="1"/>
</dbReference>
<comment type="subcellular location">
    <subcellularLocation>
        <location evidence="1">Membrane</location>
        <topology evidence="1">Multi-pass membrane protein</topology>
    </subcellularLocation>
</comment>
<keyword evidence="3 9" id="KW-0812">Transmembrane</keyword>
<dbReference type="InterPro" id="IPR050866">
    <property type="entry name" value="CNG_cation_channel"/>
</dbReference>
<evidence type="ECO:0000313" key="12">
    <source>
        <dbReference type="EMBL" id="CAE8698772.1"/>
    </source>
</evidence>
<dbReference type="Proteomes" id="UP000654075">
    <property type="component" value="Unassembled WGS sequence"/>
</dbReference>
<dbReference type="InterPro" id="IPR000595">
    <property type="entry name" value="cNMP-bd_dom"/>
</dbReference>
<dbReference type="InterPro" id="IPR018490">
    <property type="entry name" value="cNMP-bd_dom_sf"/>
</dbReference>
<dbReference type="GO" id="GO:0016020">
    <property type="term" value="C:membrane"/>
    <property type="evidence" value="ECO:0007669"/>
    <property type="project" value="UniProtKB-SubCell"/>
</dbReference>
<evidence type="ECO:0000256" key="8">
    <source>
        <dbReference type="ARBA" id="ARBA00023303"/>
    </source>
</evidence>
<dbReference type="Gene3D" id="1.10.287.630">
    <property type="entry name" value="Helix hairpin bin"/>
    <property type="match status" value="1"/>
</dbReference>
<dbReference type="PANTHER" id="PTHR45638:SF11">
    <property type="entry name" value="CYCLIC NUCLEOTIDE-GATED CATION CHANNEL SUBUNIT A"/>
    <property type="match status" value="1"/>
</dbReference>
<dbReference type="GO" id="GO:0005221">
    <property type="term" value="F:intracellularly cyclic nucleotide-activated monoatomic cation channel activity"/>
    <property type="evidence" value="ECO:0007669"/>
    <property type="project" value="InterPro"/>
</dbReference>
<evidence type="ECO:0000256" key="6">
    <source>
        <dbReference type="ARBA" id="ARBA00023136"/>
    </source>
</evidence>
<dbReference type="InterPro" id="IPR014710">
    <property type="entry name" value="RmlC-like_jellyroll"/>
</dbReference>
<reference evidence="12" key="1">
    <citation type="submission" date="2021-02" db="EMBL/GenBank/DDBJ databases">
        <authorList>
            <person name="Dougan E. K."/>
            <person name="Rhodes N."/>
            <person name="Thang M."/>
            <person name="Chan C."/>
        </authorList>
    </citation>
    <scope>NUCLEOTIDE SEQUENCE</scope>
</reference>
<dbReference type="Proteomes" id="UP000626109">
    <property type="component" value="Unassembled WGS sequence"/>
</dbReference>
<gene>
    <name evidence="11" type="ORF">PGLA1383_LOCUS33496</name>
    <name evidence="12" type="ORF">PGLA2088_LOCUS30889</name>
</gene>
<keyword evidence="6 9" id="KW-0472">Membrane</keyword>
<evidence type="ECO:0000313" key="11">
    <source>
        <dbReference type="EMBL" id="CAE8615787.1"/>
    </source>
</evidence>
<dbReference type="OrthoDB" id="417078at2759"/>
<keyword evidence="4 9" id="KW-1133">Transmembrane helix</keyword>
<protein>
    <recommendedName>
        <fullName evidence="10">Cyclic nucleotide-binding domain-containing protein</fullName>
    </recommendedName>
</protein>
<feature type="transmembrane region" description="Helical" evidence="9">
    <location>
        <begin position="66"/>
        <end position="85"/>
    </location>
</feature>
<dbReference type="AlphaFoldDB" id="A0A813KFR5"/>
<keyword evidence="14" id="KW-1185">Reference proteome</keyword>
<dbReference type="InterPro" id="IPR018488">
    <property type="entry name" value="cNMP-bd_CS"/>
</dbReference>
<dbReference type="OMA" id="ITHCELM"/>
<evidence type="ECO:0000256" key="3">
    <source>
        <dbReference type="ARBA" id="ARBA00022692"/>
    </source>
</evidence>
<evidence type="ECO:0000256" key="4">
    <source>
        <dbReference type="ARBA" id="ARBA00022989"/>
    </source>
</evidence>
<proteinExistence type="predicted"/>
<dbReference type="PANTHER" id="PTHR45638">
    <property type="entry name" value="CYCLIC NUCLEOTIDE-GATED CATION CHANNEL SUBUNIT A"/>
    <property type="match status" value="1"/>
</dbReference>
<evidence type="ECO:0000256" key="5">
    <source>
        <dbReference type="ARBA" id="ARBA00023065"/>
    </source>
</evidence>
<dbReference type="EMBL" id="CAJNNW010029044">
    <property type="protein sequence ID" value="CAE8698772.1"/>
    <property type="molecule type" value="Genomic_DNA"/>
</dbReference>
<dbReference type="SUPFAM" id="SSF51206">
    <property type="entry name" value="cAMP-binding domain-like"/>
    <property type="match status" value="1"/>
</dbReference>
<sequence>MVVWITLSMHVASCLWYFVAVSRDTLDFHMQGLKTSTSSATYWLSFKFGCYMVTGKPVITKSEEELVLVAITSVLGGLFFAFIYGNTTMLLNRMNIHMTKHHEHMALINRTLSTLNVPKELKNRIRKYHHFLAVHHNANAYQSLMQGLSVNLFIELRANLFSRLISEAPFFQGAPAKFVRRLLQVLTEVTFGPGDIVIRCGDIGEQMYFVIKGKLEVLSPTNMVVGRIGENQYFGEVALLISTPRLVTIRTATYCLLAEISRDSFLPLIESRPYVV</sequence>
<dbReference type="EMBL" id="CAJNNV010025708">
    <property type="protein sequence ID" value="CAE8615787.1"/>
    <property type="molecule type" value="Genomic_DNA"/>
</dbReference>
<dbReference type="CDD" id="cd00038">
    <property type="entry name" value="CAP_ED"/>
    <property type="match status" value="1"/>
</dbReference>